<evidence type="ECO:0000256" key="5">
    <source>
        <dbReference type="SAM" id="MobiDB-lite"/>
    </source>
</evidence>
<dbReference type="Proteomes" id="UP000627838">
    <property type="component" value="Unassembled WGS sequence"/>
</dbReference>
<dbReference type="GO" id="GO:0016740">
    <property type="term" value="F:transferase activity"/>
    <property type="evidence" value="ECO:0007669"/>
    <property type="project" value="UniProtKB-KW"/>
</dbReference>
<dbReference type="InterPro" id="IPR014043">
    <property type="entry name" value="Acyl_transferase_dom"/>
</dbReference>
<dbReference type="Gene3D" id="3.40.47.10">
    <property type="match status" value="1"/>
</dbReference>
<dbReference type="SUPFAM" id="SSF56214">
    <property type="entry name" value="4'-phosphopantetheinyl transferase"/>
    <property type="match status" value="1"/>
</dbReference>
<feature type="region of interest" description="N-terminal hotdog fold" evidence="4">
    <location>
        <begin position="981"/>
        <end position="1112"/>
    </location>
</feature>
<evidence type="ECO:0000256" key="3">
    <source>
        <dbReference type="ARBA" id="ARBA00022679"/>
    </source>
</evidence>
<dbReference type="InterPro" id="IPR049900">
    <property type="entry name" value="PKS_mFAS_DH"/>
</dbReference>
<dbReference type="Pfam" id="PF02801">
    <property type="entry name" value="Ketoacyl-synt_C"/>
    <property type="match status" value="1"/>
</dbReference>
<dbReference type="InterPro" id="IPR020841">
    <property type="entry name" value="PKS_Beta-ketoAc_synthase_dom"/>
</dbReference>
<keyword evidence="9" id="KW-1185">Reference proteome</keyword>
<evidence type="ECO:0000256" key="2">
    <source>
        <dbReference type="ARBA" id="ARBA00022553"/>
    </source>
</evidence>
<evidence type="ECO:0000259" key="7">
    <source>
        <dbReference type="PROSITE" id="PS52019"/>
    </source>
</evidence>
<dbReference type="PANTHER" id="PTHR43775">
    <property type="entry name" value="FATTY ACID SYNTHASE"/>
    <property type="match status" value="1"/>
</dbReference>
<dbReference type="Gene3D" id="3.10.129.110">
    <property type="entry name" value="Polyketide synthase dehydratase"/>
    <property type="match status" value="1"/>
</dbReference>
<dbReference type="SUPFAM" id="SSF52151">
    <property type="entry name" value="FabD/lysophospholipase-like"/>
    <property type="match status" value="1"/>
</dbReference>
<reference evidence="8 9" key="1">
    <citation type="submission" date="2020-10" db="EMBL/GenBank/DDBJ databases">
        <title>Sequencing the genomes of 1000 actinobacteria strains.</title>
        <authorList>
            <person name="Klenk H.-P."/>
        </authorList>
    </citation>
    <scope>NUCLEOTIDE SEQUENCE [LARGE SCALE GENOMIC DNA]</scope>
    <source>
        <strain evidence="8 9">DSM 46744</strain>
    </source>
</reference>
<dbReference type="InterPro" id="IPR016039">
    <property type="entry name" value="Thiolase-like"/>
</dbReference>
<evidence type="ECO:0000313" key="8">
    <source>
        <dbReference type="EMBL" id="MBE1537816.1"/>
    </source>
</evidence>
<evidence type="ECO:0000259" key="6">
    <source>
        <dbReference type="PROSITE" id="PS52004"/>
    </source>
</evidence>
<dbReference type="InterPro" id="IPR014031">
    <property type="entry name" value="Ketoacyl_synth_C"/>
</dbReference>
<feature type="region of interest" description="Disordered" evidence="5">
    <location>
        <begin position="911"/>
        <end position="994"/>
    </location>
</feature>
<dbReference type="InterPro" id="IPR001227">
    <property type="entry name" value="Ac_transferase_dom_sf"/>
</dbReference>
<dbReference type="SMART" id="SM00827">
    <property type="entry name" value="PKS_AT"/>
    <property type="match status" value="1"/>
</dbReference>
<dbReference type="InterPro" id="IPR016035">
    <property type="entry name" value="Acyl_Trfase/lysoPLipase"/>
</dbReference>
<feature type="compositionally biased region" description="Basic and acidic residues" evidence="5">
    <location>
        <begin position="923"/>
        <end position="945"/>
    </location>
</feature>
<dbReference type="SUPFAM" id="SSF55048">
    <property type="entry name" value="Probable ACP-binding domain of malonyl-CoA ACP transacylase"/>
    <property type="match status" value="1"/>
</dbReference>
<dbReference type="EMBL" id="JADBDZ010000001">
    <property type="protein sequence ID" value="MBE1537816.1"/>
    <property type="molecule type" value="Genomic_DNA"/>
</dbReference>
<evidence type="ECO:0000256" key="1">
    <source>
        <dbReference type="ARBA" id="ARBA00022450"/>
    </source>
</evidence>
<keyword evidence="3 8" id="KW-0808">Transferase</keyword>
<dbReference type="Pfam" id="PF14765">
    <property type="entry name" value="PS-DH"/>
    <property type="match status" value="1"/>
</dbReference>
<gene>
    <name evidence="8" type="ORF">H4W34_007649</name>
</gene>
<dbReference type="PANTHER" id="PTHR43775:SF37">
    <property type="entry name" value="SI:DKEY-61P9.11"/>
    <property type="match status" value="1"/>
</dbReference>
<protein>
    <submittedName>
        <fullName evidence="8">Acyl transferase domain-containing protein</fullName>
    </submittedName>
</protein>
<evidence type="ECO:0000256" key="4">
    <source>
        <dbReference type="PROSITE-ProRule" id="PRU01363"/>
    </source>
</evidence>
<dbReference type="RefSeq" id="WP_192763618.1">
    <property type="nucleotide sequence ID" value="NZ_JADBDZ010000001.1"/>
</dbReference>
<feature type="region of interest" description="C-terminal hotdog fold" evidence="4">
    <location>
        <begin position="1127"/>
        <end position="1262"/>
    </location>
</feature>
<dbReference type="Pfam" id="PF16197">
    <property type="entry name" value="KAsynt_C_assoc"/>
    <property type="match status" value="1"/>
</dbReference>
<dbReference type="InterPro" id="IPR049551">
    <property type="entry name" value="PKS_DH_C"/>
</dbReference>
<dbReference type="PROSITE" id="PS52004">
    <property type="entry name" value="KS3_2"/>
    <property type="match status" value="1"/>
</dbReference>
<evidence type="ECO:0000313" key="9">
    <source>
        <dbReference type="Proteomes" id="UP000627838"/>
    </source>
</evidence>
<comment type="caution">
    <text evidence="8">The sequence shown here is derived from an EMBL/GenBank/DDBJ whole genome shotgun (WGS) entry which is preliminary data.</text>
</comment>
<dbReference type="Gene3D" id="3.40.366.10">
    <property type="entry name" value="Malonyl-Coenzyme A Acyl Carrier Protein, domain 2"/>
    <property type="match status" value="1"/>
</dbReference>
<name>A0ABR9K4R4_9ACTN</name>
<feature type="domain" description="Ketosynthase family 3 (KS3)" evidence="6">
    <location>
        <begin position="3"/>
        <end position="458"/>
    </location>
</feature>
<dbReference type="InterPro" id="IPR042104">
    <property type="entry name" value="PKS_dehydratase_sf"/>
</dbReference>
<feature type="domain" description="PKS/mFAS DH" evidence="7">
    <location>
        <begin position="981"/>
        <end position="1262"/>
    </location>
</feature>
<dbReference type="InterPro" id="IPR014030">
    <property type="entry name" value="Ketoacyl_synth_N"/>
</dbReference>
<dbReference type="SUPFAM" id="SSF53901">
    <property type="entry name" value="Thiolase-like"/>
    <property type="match status" value="1"/>
</dbReference>
<dbReference type="Pfam" id="PF00698">
    <property type="entry name" value="Acyl_transf_1"/>
    <property type="match status" value="1"/>
</dbReference>
<dbReference type="InterPro" id="IPR016036">
    <property type="entry name" value="Malonyl_transacylase_ACP-bd"/>
</dbReference>
<comment type="caution">
    <text evidence="4">Lacks conserved residue(s) required for the propagation of feature annotation.</text>
</comment>
<dbReference type="Pfam" id="PF00109">
    <property type="entry name" value="ketoacyl-synt"/>
    <property type="match status" value="1"/>
</dbReference>
<accession>A0ABR9K4R4</accession>
<organism evidence="8 9">
    <name type="scientific">Actinomadura algeriensis</name>
    <dbReference type="NCBI Taxonomy" id="1679523"/>
    <lineage>
        <taxon>Bacteria</taxon>
        <taxon>Bacillati</taxon>
        <taxon>Actinomycetota</taxon>
        <taxon>Actinomycetes</taxon>
        <taxon>Streptosporangiales</taxon>
        <taxon>Thermomonosporaceae</taxon>
        <taxon>Actinomadura</taxon>
    </lineage>
</organism>
<dbReference type="InterPro" id="IPR037143">
    <property type="entry name" value="4-PPantetheinyl_Trfase_dom_sf"/>
</dbReference>
<proteinExistence type="predicted"/>
<dbReference type="InterPro" id="IPR032821">
    <property type="entry name" value="PKS_assoc"/>
</dbReference>
<dbReference type="PROSITE" id="PS52019">
    <property type="entry name" value="PKS_MFAS_DH"/>
    <property type="match status" value="1"/>
</dbReference>
<keyword evidence="2" id="KW-0597">Phosphoprotein</keyword>
<feature type="compositionally biased region" description="Basic and acidic residues" evidence="5">
    <location>
        <begin position="958"/>
        <end position="969"/>
    </location>
</feature>
<dbReference type="CDD" id="cd00833">
    <property type="entry name" value="PKS"/>
    <property type="match status" value="1"/>
</dbReference>
<dbReference type="SMART" id="SM00825">
    <property type="entry name" value="PKS_KS"/>
    <property type="match status" value="1"/>
</dbReference>
<dbReference type="Gene3D" id="3.30.70.250">
    <property type="entry name" value="Malonyl-CoA ACP transacylase, ACP-binding"/>
    <property type="match status" value="1"/>
</dbReference>
<keyword evidence="1" id="KW-0596">Phosphopantetheine</keyword>
<dbReference type="PROSITE" id="PS00606">
    <property type="entry name" value="KS3_1"/>
    <property type="match status" value="1"/>
</dbReference>
<dbReference type="InterPro" id="IPR018201">
    <property type="entry name" value="Ketoacyl_synth_AS"/>
</dbReference>
<dbReference type="InterPro" id="IPR050091">
    <property type="entry name" value="PKS_NRPS_Biosynth_Enz"/>
</dbReference>
<sequence>MTRDPIAIVGAGAVFPGAGSAAELWRNVLAGFDAITEVPPGRWDPALYYDPAAYGRAPESDRFYCRRGGFVDDVATFDPARFGIEPAAVAAMEPDRLLALRTAAEAIADAGGDDRLPDRERIGVVLGRGGHITPGAARADQRVMTSHQVAGVLAELVPELGGERLEEIRRAFCARLGPDGPDVPAGSAAARIADRFDLRGPAYMVDAACASALLAVEHAVRALRCGEADAMLAGAVHVGHHPTVWSAFSRLRALSPSETIRPFDRAADGTLLAEGAGVVLLKRLADAERDGDRVHAVIVGAGSASDGRAAGILSPLVDGQVRAVERAWRDAGLDPRAPGAVGLVEAHGTGAPAGDEAELATLRRVFGTGGPPIGLGTVKSMIGHAMPAAGIAGLIKAAFALRDGVLPPTLHVDDPHPALDGGRLRPVRETAEWGGAPRRAVVNAFGFGGANAHVILQEAPSGRARRARRTRSEPPGAREAVLRIAARTTDELAEALAAPDDELLARASRDVPDLPCRVAIVAPTSRRLDLARAVVQRGTAWRGRSDVWFSPRPLLADGGRVAFLFPGLEPAFDPRVSDVAEHFGLPVPALTGRPDPSGRAADVLAVGGLLASALAGLGVEPDVTAGHGPGEWAAMIAAGMWDAAAAPGVLAALEPDDPGIACGALGCGADRAEEAVGNRPGVFVSHDNCPHQSVICGPVQDVRDVLKRLESEGVLGRELPLRLGLHTPHARTREETLRRAFDALDVREPRVPVWSATTAAPYPRVPGAARDLAVRHLLEPVRFSELIEELYGAAHVRAFVQVGPGGLTGFVGDRLGDREHLAMAAHVPERDGTAQLRRVVAALWAEGYGASPAAPPRSGMRLELGTPLVRLAGAVPPVRLAPSIPPLPDDDPIIAELEALLNDAAAGAQSVADALGTGPSAPADHRDAETGPPDDAARTPARDADGEPPDDAAFAHAGDAERTRPDESGGAHAGGTDAAGRGDAGPAGHGDGEDRADLAISRVFSLDTMPFLHDHCVVPQAPGWPDMSDRFPVVPLGTLLEVMADTARALLPGLVVIGLEDVRAARALVAAPPTTAEVRASRLPDAPRGTRRVKIVISGHAEGTVLLDARHPGPPRPDGTALTVENPPIVTAARLYEERWMFHGPLFRGIVEITALAEDGARGVLASLPAPGALVESAGQLCAHWMQVYGDTDQTVFPIGVDRISLYGPLPPAGEKLETTVWNTALTDSTMCCDAELVRADGTVWAHIDGWTTRRFYTDEALWRMKFTPEVSGTGEPQPGGWCLARRRWSGTGSRDLLMRRYLGAAERAEYERLPDAGRGPWLLGRIAAKDAVRDRLWRDGHGPLFPAELTVGAGDAVTGPFDEPLTVRIAADDELGVALVRPGNAPAGIGLARHDGDGRIRAAEQAVRRSLPEPGPAELAVAASDPHRLLIAGDGTLTTVETREIDGHVVAWTVDGDAPDNEECTT</sequence>